<proteinExistence type="predicted"/>
<dbReference type="Proteomes" id="UP000799538">
    <property type="component" value="Unassembled WGS sequence"/>
</dbReference>
<protein>
    <submittedName>
        <fullName evidence="1">Uncharacterized protein</fullName>
    </submittedName>
</protein>
<accession>A0A6A6G090</accession>
<evidence type="ECO:0000313" key="1">
    <source>
        <dbReference type="EMBL" id="KAF2219043.1"/>
    </source>
</evidence>
<sequence>MVIRQVSIMMQLQLMKTLLPKRTLIPLSARNGGHTHGSSSNSASSSSSVEPSFLVGSGLSSPTILLLSASDQARYCQRVESRLEVQYIPEQYAQDRLRRARRFSWACQLIRPKRDGCNIPDYYVCGSVAYLLHNSTCLLRGSSSALLNSLQALAHFCLCFTNSGVKA</sequence>
<name>A0A6A6G090_9PEZI</name>
<evidence type="ECO:0000313" key="2">
    <source>
        <dbReference type="Proteomes" id="UP000799538"/>
    </source>
</evidence>
<gene>
    <name evidence="1" type="ORF">BDZ85DRAFT_60358</name>
</gene>
<keyword evidence="2" id="KW-1185">Reference proteome</keyword>
<reference evidence="2" key="1">
    <citation type="journal article" date="2020" name="Stud. Mycol.">
        <title>101 Dothideomycetes genomes: A test case for predicting lifestyles and emergence of pathogens.</title>
        <authorList>
            <person name="Haridas S."/>
            <person name="Albert R."/>
            <person name="Binder M."/>
            <person name="Bloem J."/>
            <person name="LaButti K."/>
            <person name="Salamov A."/>
            <person name="Andreopoulos B."/>
            <person name="Baker S."/>
            <person name="Barry K."/>
            <person name="Bills G."/>
            <person name="Bluhm B."/>
            <person name="Cannon C."/>
            <person name="Castanera R."/>
            <person name="Culley D."/>
            <person name="Daum C."/>
            <person name="Ezra D."/>
            <person name="Gonzalez J."/>
            <person name="Henrissat B."/>
            <person name="Kuo A."/>
            <person name="Liang C."/>
            <person name="Lipzen A."/>
            <person name="Lutzoni F."/>
            <person name="Magnuson J."/>
            <person name="Mondo S."/>
            <person name="Nolan M."/>
            <person name="Ohm R."/>
            <person name="Pangilinan J."/>
            <person name="Park H.-J."/>
            <person name="Ramirez L."/>
            <person name="Alfaro M."/>
            <person name="Sun H."/>
            <person name="Tritt A."/>
            <person name="Yoshinaga Y."/>
            <person name="Zwiers L.-H."/>
            <person name="Turgeon B."/>
            <person name="Goodwin S."/>
            <person name="Spatafora J."/>
            <person name="Crous P."/>
            <person name="Grigoriev I."/>
        </authorList>
    </citation>
    <scope>NUCLEOTIDE SEQUENCE [LARGE SCALE GENOMIC DNA]</scope>
    <source>
        <strain evidence="2">CECT 20119</strain>
    </source>
</reference>
<dbReference type="AlphaFoldDB" id="A0A6A6G090"/>
<organism evidence="1 2">
    <name type="scientific">Elsinoe ampelina</name>
    <dbReference type="NCBI Taxonomy" id="302913"/>
    <lineage>
        <taxon>Eukaryota</taxon>
        <taxon>Fungi</taxon>
        <taxon>Dikarya</taxon>
        <taxon>Ascomycota</taxon>
        <taxon>Pezizomycotina</taxon>
        <taxon>Dothideomycetes</taxon>
        <taxon>Dothideomycetidae</taxon>
        <taxon>Myriangiales</taxon>
        <taxon>Elsinoaceae</taxon>
        <taxon>Elsinoe</taxon>
    </lineage>
</organism>
<dbReference type="EMBL" id="ML992521">
    <property type="protein sequence ID" value="KAF2219043.1"/>
    <property type="molecule type" value="Genomic_DNA"/>
</dbReference>